<gene>
    <name evidence="3" type="ORF">THAPSDRAFT_11235</name>
</gene>
<dbReference type="InParanoid" id="B8LDF8"/>
<dbReference type="Gene3D" id="3.40.390.10">
    <property type="entry name" value="Collagenase (Catalytic Domain)"/>
    <property type="match status" value="1"/>
</dbReference>
<evidence type="ECO:0000256" key="1">
    <source>
        <dbReference type="SAM" id="MobiDB-lite"/>
    </source>
</evidence>
<sequence length="1336" mass="141940">MLIIQLLLLSHDSHSLTTSTSHHHPDHRRLSPSDSIADHIKNEYRAGNTDLVFTVSMEMVDDLDGDATLLFEGTTDNGNEELVYEAAAALDKSVRSGLLHEGESTTTTTTSTTAAEASRLYVDVVVASPAVTSSTRLSGTIVNNTSTSTIQPPNSLVLTASPHSLSNQNSATLAILNVDLLTNNVHGIIIKKGMEAVVMQQLGGKVAVATVDRSGGEGEAPWVCGVDHIEEEGVVDRMLHEHRHEQRHEHSHHDPQSGATKGNGIGEINQSLKSIQQSLRGAQRQQLRDDPNSNNRHRKAADTTSISSTSTPPKPYSYQVDLLIELDTILINTLSSTSNQQDQDAIINYINLLFTAANSIMEYEIDTHLNVAMIQGTDVYDGSGRAVDVLNKMTLRGGGDSGWEEGVDLQVALLGKNIGGGIAYIGTLCDTNYGYAVAGNIRGNFASIDSDVVWDLMVVLHEIGWILSFFASFYRHSFGSGHTHQSYNPPVDTCGSTCPSNEMAGLPLAGSSGLMSYCHQCSGGYSNMIYSYGGEWSGGTGSRSDASFWQNNPALSSNDKFSSIDSKRVPQRMWEHVSSRGSCVVVPSSDDETSEPTQNPSATPVTSHPATLEPEGSSPTQRPIIFSDAPTNGVDDQVLVAVFNEFLGVPHCQVVGSVCDTSTLLQGRGDLLNGVESHSPNTLDGCNDGSAGKYLTDESIERIVIKTVDGSDFAGGVEAQIDATVYAWNTGKASFAHFFYSTDLSSPKWTLIGDKRPTSGGINTLSVNFVLPFGISVMAVRVSYEYSSTGGSAKACPGGNYNDRDDVVFALTSEDQATLSPSHGPTSSPIQPTLMPTTGLPTTMPPTVTSTTQAPTSHPTEAPSSPPSLTPTKSPVTIKPTNTPSKAPVTAPPTSKPSKAPSRKPTPHPVTASPSKKPITSKPTSSPVTNKPTNSPSKAPVTASPSKKPVTTKPTSNVSLKPTALPFIVNGPQAATYDIQLKVPVCNNIGTSCDTGITLVRGRSGIGPELNQPNTLDACQDGAAGTLHSDESVDRIAVKTMDDTPLSTGSLVSIEATVWAYNPAADRADFYYTDDASSTTPEWVLIGTVAPSGTGTQVLTSQYVLPHGSFQAVRVNFRYKGQAATETACSTGVYDDVDDVAFYVRQIEPHNAIYSNKFKAPSCLTAGISYCDSTSLLVGRGDRVGPEANQPNTIDSCQDGLSGVYKKDESLEQIIAETVDGGALKEGSLVNVVANVRAYSDGSSDVAHFYYATDAIQPVWNKFATVRPTKGGEQTISAQYTIPIGGSTQAVRVSFVYDNGSSTTGDDPCGANNWGDRDDLVFAVEPKVSWNRDSGR</sequence>
<evidence type="ECO:0000313" key="4">
    <source>
        <dbReference type="Proteomes" id="UP000001449"/>
    </source>
</evidence>
<organism evidence="3 4">
    <name type="scientific">Thalassiosira pseudonana</name>
    <name type="common">Marine diatom</name>
    <name type="synonym">Cyclotella nana</name>
    <dbReference type="NCBI Taxonomy" id="35128"/>
    <lineage>
        <taxon>Eukaryota</taxon>
        <taxon>Sar</taxon>
        <taxon>Stramenopiles</taxon>
        <taxon>Ochrophyta</taxon>
        <taxon>Bacillariophyta</taxon>
        <taxon>Coscinodiscophyceae</taxon>
        <taxon>Thalassiosirophycidae</taxon>
        <taxon>Thalassiosirales</taxon>
        <taxon>Thalassiosiraceae</taxon>
        <taxon>Thalassiosira</taxon>
    </lineage>
</organism>
<dbReference type="GO" id="GO:0008237">
    <property type="term" value="F:metallopeptidase activity"/>
    <property type="evidence" value="ECO:0007669"/>
    <property type="project" value="InterPro"/>
</dbReference>
<feature type="region of interest" description="Disordered" evidence="1">
    <location>
        <begin position="242"/>
        <end position="313"/>
    </location>
</feature>
<feature type="compositionally biased region" description="Polar residues" evidence="1">
    <location>
        <begin position="815"/>
        <end position="831"/>
    </location>
</feature>
<dbReference type="PANTHER" id="PTHR33683">
    <property type="entry name" value="1, PUTATIVE-RELATED"/>
    <property type="match status" value="1"/>
</dbReference>
<evidence type="ECO:0000256" key="2">
    <source>
        <dbReference type="SAM" id="SignalP"/>
    </source>
</evidence>
<dbReference type="EMBL" id="DS999419">
    <property type="protein sequence ID" value="EED86802.1"/>
    <property type="molecule type" value="Genomic_DNA"/>
</dbReference>
<accession>B8LDF8</accession>
<proteinExistence type="predicted"/>
<dbReference type="Proteomes" id="UP000001449">
    <property type="component" value="Unassembled WGS sequence"/>
</dbReference>
<feature type="compositionally biased region" description="Polar residues" evidence="1">
    <location>
        <begin position="595"/>
        <end position="609"/>
    </location>
</feature>
<keyword evidence="4" id="KW-1185">Reference proteome</keyword>
<feature type="region of interest" description="Disordered" evidence="1">
    <location>
        <begin position="815"/>
        <end position="959"/>
    </location>
</feature>
<dbReference type="SUPFAM" id="SSF55486">
    <property type="entry name" value="Metalloproteases ('zincins'), catalytic domain"/>
    <property type="match status" value="1"/>
</dbReference>
<feature type="compositionally biased region" description="Basic and acidic residues" evidence="1">
    <location>
        <begin position="242"/>
        <end position="255"/>
    </location>
</feature>
<evidence type="ECO:0000313" key="3">
    <source>
        <dbReference type="EMBL" id="EED86802.1"/>
    </source>
</evidence>
<feature type="signal peptide" evidence="2">
    <location>
        <begin position="1"/>
        <end position="15"/>
    </location>
</feature>
<dbReference type="GeneID" id="7444335"/>
<dbReference type="PaxDb" id="35128-Thaps11235"/>
<dbReference type="KEGG" id="tps:THAPSDRAFT_11235"/>
<reference evidence="3 4" key="1">
    <citation type="journal article" date="2004" name="Science">
        <title>The genome of the diatom Thalassiosira pseudonana: ecology, evolution, and metabolism.</title>
        <authorList>
            <person name="Armbrust E.V."/>
            <person name="Berges J.A."/>
            <person name="Bowler C."/>
            <person name="Green B.R."/>
            <person name="Martinez D."/>
            <person name="Putnam N.H."/>
            <person name="Zhou S."/>
            <person name="Allen A.E."/>
            <person name="Apt K.E."/>
            <person name="Bechner M."/>
            <person name="Brzezinski M.A."/>
            <person name="Chaal B.K."/>
            <person name="Chiovitti A."/>
            <person name="Davis A.K."/>
            <person name="Demarest M.S."/>
            <person name="Detter J.C."/>
            <person name="Glavina T."/>
            <person name="Goodstein D."/>
            <person name="Hadi M.Z."/>
            <person name="Hellsten U."/>
            <person name="Hildebrand M."/>
            <person name="Jenkins B.D."/>
            <person name="Jurka J."/>
            <person name="Kapitonov V.V."/>
            <person name="Kroger N."/>
            <person name="Lau W.W."/>
            <person name="Lane T.W."/>
            <person name="Larimer F.W."/>
            <person name="Lippmeier J.C."/>
            <person name="Lucas S."/>
            <person name="Medina M."/>
            <person name="Montsant A."/>
            <person name="Obornik M."/>
            <person name="Parker M.S."/>
            <person name="Palenik B."/>
            <person name="Pazour G.J."/>
            <person name="Richardson P.M."/>
            <person name="Rynearson T.A."/>
            <person name="Saito M.A."/>
            <person name="Schwartz D.C."/>
            <person name="Thamatrakoln K."/>
            <person name="Valentin K."/>
            <person name="Vardi A."/>
            <person name="Wilkerson F.P."/>
            <person name="Rokhsar D.S."/>
        </authorList>
    </citation>
    <scope>NUCLEOTIDE SEQUENCE [LARGE SCALE GENOMIC DNA]</scope>
    <source>
        <strain evidence="3 4">CCMP1335</strain>
    </source>
</reference>
<reference evidence="3 4" key="2">
    <citation type="journal article" date="2008" name="Nature">
        <title>The Phaeodactylum genome reveals the evolutionary history of diatom genomes.</title>
        <authorList>
            <person name="Bowler C."/>
            <person name="Allen A.E."/>
            <person name="Badger J.H."/>
            <person name="Grimwood J."/>
            <person name="Jabbari K."/>
            <person name="Kuo A."/>
            <person name="Maheswari U."/>
            <person name="Martens C."/>
            <person name="Maumus F."/>
            <person name="Otillar R.P."/>
            <person name="Rayko E."/>
            <person name="Salamov A."/>
            <person name="Vandepoele K."/>
            <person name="Beszteri B."/>
            <person name="Gruber A."/>
            <person name="Heijde M."/>
            <person name="Katinka M."/>
            <person name="Mock T."/>
            <person name="Valentin K."/>
            <person name="Verret F."/>
            <person name="Berges J.A."/>
            <person name="Brownlee C."/>
            <person name="Cadoret J.P."/>
            <person name="Chiovitti A."/>
            <person name="Choi C.J."/>
            <person name="Coesel S."/>
            <person name="De Martino A."/>
            <person name="Detter J.C."/>
            <person name="Durkin C."/>
            <person name="Falciatore A."/>
            <person name="Fournet J."/>
            <person name="Haruta M."/>
            <person name="Huysman M.J."/>
            <person name="Jenkins B.D."/>
            <person name="Jiroutova K."/>
            <person name="Jorgensen R.E."/>
            <person name="Joubert Y."/>
            <person name="Kaplan A."/>
            <person name="Kroger N."/>
            <person name="Kroth P.G."/>
            <person name="La Roche J."/>
            <person name="Lindquist E."/>
            <person name="Lommer M."/>
            <person name="Martin-Jezequel V."/>
            <person name="Lopez P.J."/>
            <person name="Lucas S."/>
            <person name="Mangogna M."/>
            <person name="McGinnis K."/>
            <person name="Medlin L.K."/>
            <person name="Montsant A."/>
            <person name="Oudot-Le Secq M.P."/>
            <person name="Napoli C."/>
            <person name="Obornik M."/>
            <person name="Parker M.S."/>
            <person name="Petit J.L."/>
            <person name="Porcel B.M."/>
            <person name="Poulsen N."/>
            <person name="Robison M."/>
            <person name="Rychlewski L."/>
            <person name="Rynearson T.A."/>
            <person name="Schmutz J."/>
            <person name="Shapiro H."/>
            <person name="Siaut M."/>
            <person name="Stanley M."/>
            <person name="Sussman M.R."/>
            <person name="Taylor A.R."/>
            <person name="Vardi A."/>
            <person name="von Dassow P."/>
            <person name="Vyverman W."/>
            <person name="Willis A."/>
            <person name="Wyrwicz L.S."/>
            <person name="Rokhsar D.S."/>
            <person name="Weissenbach J."/>
            <person name="Armbrust E.V."/>
            <person name="Green B.R."/>
            <person name="Van de Peer Y."/>
            <person name="Grigoriev I.V."/>
        </authorList>
    </citation>
    <scope>NUCLEOTIDE SEQUENCE [LARGE SCALE GENOMIC DNA]</scope>
    <source>
        <strain evidence="3 4">CCMP1335</strain>
    </source>
</reference>
<protein>
    <recommendedName>
        <fullName evidence="5">Peptidase M12B domain-containing protein</fullName>
    </recommendedName>
</protein>
<name>B8LDF8_THAPS</name>
<feature type="region of interest" description="Disordered" evidence="1">
    <location>
        <begin position="580"/>
        <end position="629"/>
    </location>
</feature>
<evidence type="ECO:0008006" key="5">
    <source>
        <dbReference type="Google" id="ProtNLM"/>
    </source>
</evidence>
<dbReference type="Pfam" id="PF13688">
    <property type="entry name" value="Reprolysin_5"/>
    <property type="match status" value="1"/>
</dbReference>
<feature type="chain" id="PRO_5013402138" description="Peptidase M12B domain-containing protein" evidence="2">
    <location>
        <begin position="16"/>
        <end position="1336"/>
    </location>
</feature>
<feature type="compositionally biased region" description="Polar residues" evidence="1">
    <location>
        <begin position="268"/>
        <end position="285"/>
    </location>
</feature>
<keyword evidence="2" id="KW-0732">Signal</keyword>
<dbReference type="RefSeq" id="XP_002297074.1">
    <property type="nucleotide sequence ID" value="XM_002297038.1"/>
</dbReference>
<dbReference type="HOGENOM" id="CLU_276547_0_0_1"/>
<feature type="compositionally biased region" description="Low complexity" evidence="1">
    <location>
        <begin position="911"/>
        <end position="929"/>
    </location>
</feature>
<dbReference type="eggNOG" id="ENOG502SG44">
    <property type="taxonomic scope" value="Eukaryota"/>
</dbReference>
<dbReference type="PANTHER" id="PTHR33683:SF46">
    <property type="entry name" value="SUSHI DOMAIN-CONTAINING PROTEIN"/>
    <property type="match status" value="1"/>
</dbReference>
<feature type="compositionally biased region" description="Low complexity" evidence="1">
    <location>
        <begin position="832"/>
        <end position="852"/>
    </location>
</feature>
<dbReference type="InterPro" id="IPR024079">
    <property type="entry name" value="MetalloPept_cat_dom_sf"/>
</dbReference>